<dbReference type="AlphaFoldDB" id="A0AAD4DNE7"/>
<sequence>MVRSAQALDQAQGSLSSRHWNHVQVKCKYCNQPYTSRGVASHERSCLKTQEKKKERKEFAKLAMRAVEAQEKARHHKKKQRAKEHASAVSMQPLDQSVTDIVSDSEGTRVVDEGSAGPVDISHYDYYEGDHDDVGIARDVADPRQRSGSDTSMASIPGPVPYNSARPAAHPDIDSFKTEYHPNSGRPTSVETFSAFGHGHAQPKFDDREPWHPFASRADFEFASLTHKAALNKEQTDELLRLIQNIVDGHARLTFRSHNDVSKAWDTAATQLTPFEQHTISVDHKQDKLEFERLFKHNGTRYERFIHEPWTADRWWHIQSKLPNDGVPFAIILYADKTHLSSSGIVKGYPVIARCGNLPVNIRNTTGMGGGRVVGWLPIVPEDAEQSGKLSYTNIKRVVWHKAFLKLLELVIIFSKTGFAHHSDFDNIMRWLFPLILLLSADYEEQCVMALIRRTGSNCPCPICLVPTAKLSDHAATYPIRTVEDAQDCLKLYQEDRVAGEEALKEKSLRPVENSFWQVRHSNPHEIISQDPLHAFHGGLFGKHLWTEVKKLLENLGRSALKQVDNQFTAFPRWRNLNHFNSVTNISYSDGNKLQDISKQLLYAAQNVLTQEEDKAGYALLKCIASYLHIDMYISLDVHTESTIAAGEAEVLVFQKHMADYIIAARHTELGTKSWNFPKMHSPKHIFQDIREKGAARNFSTRPNEGCHRPLK</sequence>
<evidence type="ECO:0000313" key="3">
    <source>
        <dbReference type="Proteomes" id="UP001195769"/>
    </source>
</evidence>
<dbReference type="Proteomes" id="UP001195769">
    <property type="component" value="Unassembled WGS sequence"/>
</dbReference>
<feature type="compositionally biased region" description="Basic residues" evidence="1">
    <location>
        <begin position="73"/>
        <end position="82"/>
    </location>
</feature>
<feature type="region of interest" description="Disordered" evidence="1">
    <location>
        <begin position="142"/>
        <end position="164"/>
    </location>
</feature>
<feature type="region of interest" description="Disordered" evidence="1">
    <location>
        <begin position="72"/>
        <end position="92"/>
    </location>
</feature>
<proteinExistence type="predicted"/>
<evidence type="ECO:0008006" key="4">
    <source>
        <dbReference type="Google" id="ProtNLM"/>
    </source>
</evidence>
<gene>
    <name evidence="2" type="ORF">F5891DRAFT_989197</name>
</gene>
<name>A0AAD4DNE7_9AGAM</name>
<reference evidence="2" key="1">
    <citation type="journal article" date="2020" name="New Phytol.">
        <title>Comparative genomics reveals dynamic genome evolution in host specialist ectomycorrhizal fungi.</title>
        <authorList>
            <person name="Lofgren L.A."/>
            <person name="Nguyen N.H."/>
            <person name="Vilgalys R."/>
            <person name="Ruytinx J."/>
            <person name="Liao H.L."/>
            <person name="Branco S."/>
            <person name="Kuo A."/>
            <person name="LaButti K."/>
            <person name="Lipzen A."/>
            <person name="Andreopoulos W."/>
            <person name="Pangilinan J."/>
            <person name="Riley R."/>
            <person name="Hundley H."/>
            <person name="Na H."/>
            <person name="Barry K."/>
            <person name="Grigoriev I.V."/>
            <person name="Stajich J.E."/>
            <person name="Kennedy P.G."/>
        </authorList>
    </citation>
    <scope>NUCLEOTIDE SEQUENCE</scope>
    <source>
        <strain evidence="2">FC203</strain>
    </source>
</reference>
<dbReference type="GeneID" id="64672351"/>
<comment type="caution">
    <text evidence="2">The sequence shown here is derived from an EMBL/GenBank/DDBJ whole genome shotgun (WGS) entry which is preliminary data.</text>
</comment>
<evidence type="ECO:0000256" key="1">
    <source>
        <dbReference type="SAM" id="MobiDB-lite"/>
    </source>
</evidence>
<accession>A0AAD4DNE7</accession>
<dbReference type="EMBL" id="JABBWK010000284">
    <property type="protein sequence ID" value="KAG1886325.1"/>
    <property type="molecule type" value="Genomic_DNA"/>
</dbReference>
<dbReference type="Pfam" id="PF18759">
    <property type="entry name" value="Plavaka"/>
    <property type="match status" value="1"/>
</dbReference>
<evidence type="ECO:0000313" key="2">
    <source>
        <dbReference type="EMBL" id="KAG1886325.1"/>
    </source>
</evidence>
<dbReference type="RefSeq" id="XP_041216537.1">
    <property type="nucleotide sequence ID" value="XM_041378053.1"/>
</dbReference>
<dbReference type="InterPro" id="IPR041078">
    <property type="entry name" value="Plavaka"/>
</dbReference>
<organism evidence="2 3">
    <name type="scientific">Suillus fuscotomentosus</name>
    <dbReference type="NCBI Taxonomy" id="1912939"/>
    <lineage>
        <taxon>Eukaryota</taxon>
        <taxon>Fungi</taxon>
        <taxon>Dikarya</taxon>
        <taxon>Basidiomycota</taxon>
        <taxon>Agaricomycotina</taxon>
        <taxon>Agaricomycetes</taxon>
        <taxon>Agaricomycetidae</taxon>
        <taxon>Boletales</taxon>
        <taxon>Suillineae</taxon>
        <taxon>Suillaceae</taxon>
        <taxon>Suillus</taxon>
    </lineage>
</organism>
<keyword evidence="3" id="KW-1185">Reference proteome</keyword>
<protein>
    <recommendedName>
        <fullName evidence="4">Transposase</fullName>
    </recommendedName>
</protein>